<sequence length="160" mass="17298">MVIKIGRDGHNAHISLSAATPGGRFPFNGFPQHPKRADLGLQTVEGPGGLRLCQIPNKSKYVRGKPCQKSTNGTEGNIALTLPKSEGICAALKKREKAGRNLAKVKQNVKTKLHFKMSIPLCVACFADEGLSTGMPQGQSHFHAQEIRQTFVAGVWGRRA</sequence>
<evidence type="ECO:0000313" key="2">
    <source>
        <dbReference type="Proteomes" id="UP001054945"/>
    </source>
</evidence>
<accession>A0AAV4X3V6</accession>
<evidence type="ECO:0000313" key="1">
    <source>
        <dbReference type="EMBL" id="GIY89946.1"/>
    </source>
</evidence>
<reference evidence="1 2" key="1">
    <citation type="submission" date="2021-06" db="EMBL/GenBank/DDBJ databases">
        <title>Caerostris extrusa draft genome.</title>
        <authorList>
            <person name="Kono N."/>
            <person name="Arakawa K."/>
        </authorList>
    </citation>
    <scope>NUCLEOTIDE SEQUENCE [LARGE SCALE GENOMIC DNA]</scope>
</reference>
<organism evidence="1 2">
    <name type="scientific">Caerostris extrusa</name>
    <name type="common">Bark spider</name>
    <name type="synonym">Caerostris bankana</name>
    <dbReference type="NCBI Taxonomy" id="172846"/>
    <lineage>
        <taxon>Eukaryota</taxon>
        <taxon>Metazoa</taxon>
        <taxon>Ecdysozoa</taxon>
        <taxon>Arthropoda</taxon>
        <taxon>Chelicerata</taxon>
        <taxon>Arachnida</taxon>
        <taxon>Araneae</taxon>
        <taxon>Araneomorphae</taxon>
        <taxon>Entelegynae</taxon>
        <taxon>Araneoidea</taxon>
        <taxon>Araneidae</taxon>
        <taxon>Caerostris</taxon>
    </lineage>
</organism>
<protein>
    <submittedName>
        <fullName evidence="1">Uncharacterized protein</fullName>
    </submittedName>
</protein>
<keyword evidence="2" id="KW-1185">Reference proteome</keyword>
<dbReference type="Proteomes" id="UP001054945">
    <property type="component" value="Unassembled WGS sequence"/>
</dbReference>
<proteinExistence type="predicted"/>
<name>A0AAV4X3V6_CAEEX</name>
<comment type="caution">
    <text evidence="1">The sequence shown here is derived from an EMBL/GenBank/DDBJ whole genome shotgun (WGS) entry which is preliminary data.</text>
</comment>
<gene>
    <name evidence="1" type="ORF">CEXT_124611</name>
</gene>
<dbReference type="AlphaFoldDB" id="A0AAV4X3V6"/>
<dbReference type="EMBL" id="BPLR01017274">
    <property type="protein sequence ID" value="GIY89946.1"/>
    <property type="molecule type" value="Genomic_DNA"/>
</dbReference>